<keyword evidence="3" id="KW-1185">Reference proteome</keyword>
<proteinExistence type="predicted"/>
<sequence>MNEADCSKVIKERGIKNKEKPKKKNSFIIAIENEVQAICQGKSGRTNSTERFDVIVCTLIHEDYMYEGSWKPGQRLEVECDKNLPVHFYRQEEDDEEEKYPG</sequence>
<dbReference type="OMA" id="AMDENDC"/>
<evidence type="ECO:0000313" key="3">
    <source>
        <dbReference type="Proteomes" id="UP000265020"/>
    </source>
</evidence>
<dbReference type="Gene3D" id="3.10.130.10">
    <property type="entry name" value="Ribonuclease A-like domain"/>
    <property type="match status" value="1"/>
</dbReference>
<evidence type="ECO:0000259" key="1">
    <source>
        <dbReference type="Pfam" id="PF00074"/>
    </source>
</evidence>
<dbReference type="InterPro" id="IPR023412">
    <property type="entry name" value="RNaseA_domain"/>
</dbReference>
<protein>
    <recommendedName>
        <fullName evidence="1">Ribonuclease A-domain domain-containing protein</fullName>
    </recommendedName>
</protein>
<dbReference type="Proteomes" id="UP000265020">
    <property type="component" value="Unassembled WGS sequence"/>
</dbReference>
<evidence type="ECO:0000313" key="2">
    <source>
        <dbReference type="Ensembl" id="ENSCVAP00000025814.1"/>
    </source>
</evidence>
<accession>A0A3Q2E396</accession>
<dbReference type="Ensembl" id="ENSCVAT00000000675.1">
    <property type="protein sequence ID" value="ENSCVAP00000025814.1"/>
    <property type="gene ID" value="ENSCVAG00000010901.1"/>
</dbReference>
<feature type="domain" description="Ribonuclease A-domain" evidence="1">
    <location>
        <begin position="4"/>
        <end position="88"/>
    </location>
</feature>
<name>A0A3Q2E396_CYPVA</name>
<dbReference type="GeneTree" id="ENSGT00940000178488"/>
<reference evidence="2" key="1">
    <citation type="submission" date="2025-08" db="UniProtKB">
        <authorList>
            <consortium name="Ensembl"/>
        </authorList>
    </citation>
    <scope>IDENTIFICATION</scope>
</reference>
<dbReference type="AlphaFoldDB" id="A0A3Q2E396"/>
<reference evidence="2" key="2">
    <citation type="submission" date="2025-09" db="UniProtKB">
        <authorList>
            <consortium name="Ensembl"/>
        </authorList>
    </citation>
    <scope>IDENTIFICATION</scope>
</reference>
<organism evidence="2 3">
    <name type="scientific">Cyprinodon variegatus</name>
    <name type="common">Sheepshead minnow</name>
    <dbReference type="NCBI Taxonomy" id="28743"/>
    <lineage>
        <taxon>Eukaryota</taxon>
        <taxon>Metazoa</taxon>
        <taxon>Chordata</taxon>
        <taxon>Craniata</taxon>
        <taxon>Vertebrata</taxon>
        <taxon>Euteleostomi</taxon>
        <taxon>Actinopterygii</taxon>
        <taxon>Neopterygii</taxon>
        <taxon>Teleostei</taxon>
        <taxon>Neoteleostei</taxon>
        <taxon>Acanthomorphata</taxon>
        <taxon>Ovalentaria</taxon>
        <taxon>Atherinomorphae</taxon>
        <taxon>Cyprinodontiformes</taxon>
        <taxon>Cyprinodontidae</taxon>
        <taxon>Cyprinodon</taxon>
    </lineage>
</organism>
<dbReference type="SUPFAM" id="SSF54076">
    <property type="entry name" value="RNase A-like"/>
    <property type="match status" value="1"/>
</dbReference>
<dbReference type="InterPro" id="IPR036816">
    <property type="entry name" value="RNaseA-like_dom_sf"/>
</dbReference>
<dbReference type="Pfam" id="PF00074">
    <property type="entry name" value="RnaseA"/>
    <property type="match status" value="1"/>
</dbReference>